<evidence type="ECO:0000256" key="3">
    <source>
        <dbReference type="SAM" id="SignalP"/>
    </source>
</evidence>
<feature type="chain" id="PRO_5042247040" evidence="3">
    <location>
        <begin position="18"/>
        <end position="254"/>
    </location>
</feature>
<reference evidence="4" key="1">
    <citation type="submission" date="2022-03" db="EMBL/GenBank/DDBJ databases">
        <authorList>
            <person name="Alioto T."/>
            <person name="Alioto T."/>
            <person name="Gomez Garrido J."/>
        </authorList>
    </citation>
    <scope>NUCLEOTIDE SEQUENCE</scope>
</reference>
<evidence type="ECO:0000313" key="4">
    <source>
        <dbReference type="EMBL" id="CAH2318884.1"/>
    </source>
</evidence>
<evidence type="ECO:0000313" key="5">
    <source>
        <dbReference type="Proteomes" id="UP001295444"/>
    </source>
</evidence>
<organism evidence="4 5">
    <name type="scientific">Pelobates cultripes</name>
    <name type="common">Western spadefoot toad</name>
    <dbReference type="NCBI Taxonomy" id="61616"/>
    <lineage>
        <taxon>Eukaryota</taxon>
        <taxon>Metazoa</taxon>
        <taxon>Chordata</taxon>
        <taxon>Craniata</taxon>
        <taxon>Vertebrata</taxon>
        <taxon>Euteleostomi</taxon>
        <taxon>Amphibia</taxon>
        <taxon>Batrachia</taxon>
        <taxon>Anura</taxon>
        <taxon>Pelobatoidea</taxon>
        <taxon>Pelobatidae</taxon>
        <taxon>Pelobates</taxon>
    </lineage>
</organism>
<feature type="signal peptide" evidence="3">
    <location>
        <begin position="1"/>
        <end position="17"/>
    </location>
</feature>
<proteinExistence type="inferred from homology"/>
<dbReference type="SMART" id="SM00706">
    <property type="entry name" value="TECPR"/>
    <property type="match status" value="6"/>
</dbReference>
<comment type="similarity">
    <text evidence="2">Belongs to the tectonin family.</text>
</comment>
<dbReference type="PANTHER" id="PTHR23250">
    <property type="entry name" value="DYSFERLIN-RELATED"/>
    <property type="match status" value="1"/>
</dbReference>
<keyword evidence="3" id="KW-0732">Signal</keyword>
<name>A0AAD1WN23_PELCU</name>
<protein>
    <submittedName>
        <fullName evidence="4">Fish-egg lectin-like</fullName>
    </submittedName>
</protein>
<evidence type="ECO:0000256" key="1">
    <source>
        <dbReference type="ARBA" id="ARBA00022734"/>
    </source>
</evidence>
<dbReference type="InterPro" id="IPR006624">
    <property type="entry name" value="Beta-propeller_rpt_TECPR"/>
</dbReference>
<gene>
    <name evidence="4" type="ORF">PECUL_23A014473</name>
</gene>
<dbReference type="Pfam" id="PF19193">
    <property type="entry name" value="Tectonin"/>
    <property type="match status" value="1"/>
</dbReference>
<evidence type="ECO:0000256" key="2">
    <source>
        <dbReference type="ARBA" id="ARBA00038331"/>
    </source>
</evidence>
<accession>A0AAD1WN23</accession>
<sequence length="254" mass="27904">MKFYICLTLMMLDVAAGLQCTLVPGKLKQIDAGAGQVYGVNDADDIFRLNGKNWVQVPGKLIHVSVGPSGVWGANRQNNIFKIQDGNWVQVAGALKQVDAGGNVFLGGVNSADNIYCLSQDLTLSKGTSLPFIQLDGSLKYYSCGRYSCWGVNSNNDIFYRLNVSPNDCKGSEWRQVDGNMIMVEVATDGSVYGINTIGNVYKREGISFSNPGGTEWSLLTVYGPFKHVSYDNGVLWLLDSERNIFKCDINYYS</sequence>
<dbReference type="EMBL" id="OW240921">
    <property type="protein sequence ID" value="CAH2318884.1"/>
    <property type="molecule type" value="Genomic_DNA"/>
</dbReference>
<dbReference type="InterPro" id="IPR051513">
    <property type="entry name" value="Tectonin_beta-prop"/>
</dbReference>
<dbReference type="Proteomes" id="UP001295444">
    <property type="component" value="Chromosome 10"/>
</dbReference>
<dbReference type="PANTHER" id="PTHR23250:SF3">
    <property type="entry name" value="FISH-EGG LECTIN-LIKE ISOFORM X1-RELATED"/>
    <property type="match status" value="1"/>
</dbReference>
<keyword evidence="5" id="KW-1185">Reference proteome</keyword>
<dbReference type="AlphaFoldDB" id="A0AAD1WN23"/>
<dbReference type="GO" id="GO:0030246">
    <property type="term" value="F:carbohydrate binding"/>
    <property type="evidence" value="ECO:0007669"/>
    <property type="project" value="UniProtKB-KW"/>
</dbReference>
<keyword evidence="1" id="KW-0430">Lectin</keyword>